<proteinExistence type="predicted"/>
<sequence>MSDMGNYTKLSKEYKDLEKVVTAYDSYRLTLDNINSTKAILEKRERSGIPGDG</sequence>
<dbReference type="eggNOG" id="COG0216">
    <property type="taxonomic scope" value="Bacteria"/>
</dbReference>
<accession>S7WSF9</accession>
<organism evidence="1 2">
    <name type="scientific">Cyclobacterium qasimii M12-11B</name>
    <dbReference type="NCBI Taxonomy" id="641524"/>
    <lineage>
        <taxon>Bacteria</taxon>
        <taxon>Pseudomonadati</taxon>
        <taxon>Bacteroidota</taxon>
        <taxon>Cytophagia</taxon>
        <taxon>Cytophagales</taxon>
        <taxon>Cyclobacteriaceae</taxon>
        <taxon>Cyclobacterium</taxon>
    </lineage>
</organism>
<reference evidence="1 2" key="1">
    <citation type="journal article" date="2013" name="Genome Announc.">
        <title>Draft Genome Sequence of Cyclobacterium qasimii Strain M12-11BT, Isolated from Arctic Marine Sediment.</title>
        <authorList>
            <person name="Shivaji S."/>
            <person name="Ara S."/>
            <person name="Singh A."/>
            <person name="Kumar Pinnaka A."/>
        </authorList>
    </citation>
    <scope>NUCLEOTIDE SEQUENCE [LARGE SCALE GENOMIC DNA]</scope>
    <source>
        <strain evidence="1 2">M12-11B</strain>
    </source>
</reference>
<dbReference type="EMBL" id="ATNM01000064">
    <property type="protein sequence ID" value="EPR69669.1"/>
    <property type="molecule type" value="Genomic_DNA"/>
</dbReference>
<dbReference type="Proteomes" id="UP000014974">
    <property type="component" value="Unassembled WGS sequence"/>
</dbReference>
<comment type="caution">
    <text evidence="1">The sequence shown here is derived from an EMBL/GenBank/DDBJ whole genome shotgun (WGS) entry which is preliminary data.</text>
</comment>
<dbReference type="InterPro" id="IPR045853">
    <property type="entry name" value="Pep_chain_release_fac_I_sf"/>
</dbReference>
<evidence type="ECO:0000313" key="1">
    <source>
        <dbReference type="EMBL" id="EPR69669.1"/>
    </source>
</evidence>
<dbReference type="AlphaFoldDB" id="S7WSF9"/>
<dbReference type="SUPFAM" id="SSF75620">
    <property type="entry name" value="Release factor"/>
    <property type="match status" value="1"/>
</dbReference>
<dbReference type="Gene3D" id="6.10.140.1950">
    <property type="match status" value="1"/>
</dbReference>
<name>S7WSF9_9BACT</name>
<evidence type="ECO:0000313" key="2">
    <source>
        <dbReference type="Proteomes" id="UP000014974"/>
    </source>
</evidence>
<dbReference type="PATRIC" id="fig|641524.5.peg.1445"/>
<gene>
    <name evidence="1" type="ORF">ADICYQ_1454</name>
</gene>
<dbReference type="STRING" id="641524.ADICYQ_1454"/>
<protein>
    <submittedName>
        <fullName evidence="1">Peptide chain release factor 1</fullName>
    </submittedName>
</protein>